<reference evidence="4" key="1">
    <citation type="journal article" date="2019" name="Int. J. Syst. Evol. Microbiol.">
        <title>The Global Catalogue of Microorganisms (GCM) 10K type strain sequencing project: providing services to taxonomists for standard genome sequencing and annotation.</title>
        <authorList>
            <consortium name="The Broad Institute Genomics Platform"/>
            <consortium name="The Broad Institute Genome Sequencing Center for Infectious Disease"/>
            <person name="Wu L."/>
            <person name="Ma J."/>
        </authorList>
    </citation>
    <scope>NUCLEOTIDE SEQUENCE [LARGE SCALE GENOMIC DNA]</scope>
    <source>
        <strain evidence="4">CGMCC 1.12477</strain>
    </source>
</reference>
<proteinExistence type="predicted"/>
<sequence length="151" mass="16356">MAAEARGMQPVSGPNGAFIMTFDATAPKVRQALETLMEYLSPLSLTADLSATIQIVLAEVLNNVGEHAYAGGGGPVYLRATVDTDRFSVIIRDRGMPLPSNLILADDPDGFDPDNLPEGGFGWHLIRTLATEVSHDRLARWNEMKIVFSLS</sequence>
<dbReference type="CDD" id="cd16936">
    <property type="entry name" value="HATPase_RsbW-like"/>
    <property type="match status" value="1"/>
</dbReference>
<keyword evidence="4" id="KW-1185">Reference proteome</keyword>
<accession>A0ABW4EK06</accession>
<keyword evidence="1" id="KW-0723">Serine/threonine-protein kinase</keyword>
<evidence type="ECO:0000313" key="3">
    <source>
        <dbReference type="EMBL" id="MFD1510299.1"/>
    </source>
</evidence>
<dbReference type="InterPro" id="IPR036890">
    <property type="entry name" value="HATPase_C_sf"/>
</dbReference>
<gene>
    <name evidence="3" type="ORF">ACFTOW_12880</name>
</gene>
<protein>
    <submittedName>
        <fullName evidence="3">ATP-binding protein</fullName>
    </submittedName>
</protein>
<evidence type="ECO:0000256" key="1">
    <source>
        <dbReference type="ARBA" id="ARBA00022527"/>
    </source>
</evidence>
<evidence type="ECO:0000313" key="4">
    <source>
        <dbReference type="Proteomes" id="UP001597186"/>
    </source>
</evidence>
<name>A0ABW4EK06_9RHOB</name>
<dbReference type="InterPro" id="IPR050267">
    <property type="entry name" value="Anti-sigma-factor_SerPK"/>
</dbReference>
<comment type="caution">
    <text evidence="3">The sequence shown here is derived from an EMBL/GenBank/DDBJ whole genome shotgun (WGS) entry which is preliminary data.</text>
</comment>
<keyword evidence="1" id="KW-0808">Transferase</keyword>
<organism evidence="3 4">
    <name type="scientific">Lacimonas salitolerans</name>
    <dbReference type="NCBI Taxonomy" id="1323750"/>
    <lineage>
        <taxon>Bacteria</taxon>
        <taxon>Pseudomonadati</taxon>
        <taxon>Pseudomonadota</taxon>
        <taxon>Alphaproteobacteria</taxon>
        <taxon>Rhodobacterales</taxon>
        <taxon>Paracoccaceae</taxon>
        <taxon>Lacimonas</taxon>
    </lineage>
</organism>
<dbReference type="RefSeq" id="WP_379916332.1">
    <property type="nucleotide sequence ID" value="NZ_JBHUDD010000059.1"/>
</dbReference>
<keyword evidence="3" id="KW-0547">Nucleotide-binding</keyword>
<dbReference type="Pfam" id="PF13581">
    <property type="entry name" value="HATPase_c_2"/>
    <property type="match status" value="1"/>
</dbReference>
<feature type="domain" description="Histidine kinase/HSP90-like ATPase" evidence="2">
    <location>
        <begin position="23"/>
        <end position="137"/>
    </location>
</feature>
<dbReference type="SUPFAM" id="SSF55874">
    <property type="entry name" value="ATPase domain of HSP90 chaperone/DNA topoisomerase II/histidine kinase"/>
    <property type="match status" value="1"/>
</dbReference>
<keyword evidence="3" id="KW-0067">ATP-binding</keyword>
<dbReference type="PANTHER" id="PTHR35526:SF3">
    <property type="entry name" value="ANTI-SIGMA-F FACTOR RSBW"/>
    <property type="match status" value="1"/>
</dbReference>
<dbReference type="EMBL" id="JBHUDD010000059">
    <property type="protein sequence ID" value="MFD1510299.1"/>
    <property type="molecule type" value="Genomic_DNA"/>
</dbReference>
<dbReference type="InterPro" id="IPR003594">
    <property type="entry name" value="HATPase_dom"/>
</dbReference>
<evidence type="ECO:0000259" key="2">
    <source>
        <dbReference type="Pfam" id="PF13581"/>
    </source>
</evidence>
<dbReference type="GO" id="GO:0005524">
    <property type="term" value="F:ATP binding"/>
    <property type="evidence" value="ECO:0007669"/>
    <property type="project" value="UniProtKB-KW"/>
</dbReference>
<dbReference type="Proteomes" id="UP001597186">
    <property type="component" value="Unassembled WGS sequence"/>
</dbReference>
<dbReference type="Gene3D" id="3.30.565.10">
    <property type="entry name" value="Histidine kinase-like ATPase, C-terminal domain"/>
    <property type="match status" value="1"/>
</dbReference>
<keyword evidence="1" id="KW-0418">Kinase</keyword>
<dbReference type="PANTHER" id="PTHR35526">
    <property type="entry name" value="ANTI-SIGMA-F FACTOR RSBW-RELATED"/>
    <property type="match status" value="1"/>
</dbReference>